<organism evidence="1 2">
    <name type="scientific">Cichorium intybus</name>
    <name type="common">Chicory</name>
    <dbReference type="NCBI Taxonomy" id="13427"/>
    <lineage>
        <taxon>Eukaryota</taxon>
        <taxon>Viridiplantae</taxon>
        <taxon>Streptophyta</taxon>
        <taxon>Embryophyta</taxon>
        <taxon>Tracheophyta</taxon>
        <taxon>Spermatophyta</taxon>
        <taxon>Magnoliopsida</taxon>
        <taxon>eudicotyledons</taxon>
        <taxon>Gunneridae</taxon>
        <taxon>Pentapetalae</taxon>
        <taxon>asterids</taxon>
        <taxon>campanulids</taxon>
        <taxon>Asterales</taxon>
        <taxon>Asteraceae</taxon>
        <taxon>Cichorioideae</taxon>
        <taxon>Cichorieae</taxon>
        <taxon>Cichoriinae</taxon>
        <taxon>Cichorium</taxon>
    </lineage>
</organism>
<dbReference type="Proteomes" id="UP001055811">
    <property type="component" value="Linkage Group LG08"/>
</dbReference>
<proteinExistence type="predicted"/>
<gene>
    <name evidence="1" type="ORF">L2E82_43036</name>
</gene>
<dbReference type="EMBL" id="CM042016">
    <property type="protein sequence ID" value="KAI3699041.1"/>
    <property type="molecule type" value="Genomic_DNA"/>
</dbReference>
<reference evidence="1 2" key="2">
    <citation type="journal article" date="2022" name="Mol. Ecol. Resour.">
        <title>The genomes of chicory, endive, great burdock and yacon provide insights into Asteraceae paleo-polyploidization history and plant inulin production.</title>
        <authorList>
            <person name="Fan W."/>
            <person name="Wang S."/>
            <person name="Wang H."/>
            <person name="Wang A."/>
            <person name="Jiang F."/>
            <person name="Liu H."/>
            <person name="Zhao H."/>
            <person name="Xu D."/>
            <person name="Zhang Y."/>
        </authorList>
    </citation>
    <scope>NUCLEOTIDE SEQUENCE [LARGE SCALE GENOMIC DNA]</scope>
    <source>
        <strain evidence="2">cv. Punajuju</strain>
        <tissue evidence="1">Leaves</tissue>
    </source>
</reference>
<name>A0ACB8ZNZ4_CICIN</name>
<keyword evidence="2" id="KW-1185">Reference proteome</keyword>
<sequence>MSSLTFKMMAGSLPPVTGSNGSNAKGPATASVKRATLPLQVRVKEVQKLETPEKTSTNVSRRNLALFLAAGSITAVNLSSPNPAEARMSRSEIKKVILEKLRKLREKIGLSKPETEENEKIAAATPPIAKKETPASPVPSEKETPASPVPSEKETPTPAPPEPSLPNLQNDKKTVVEASILP</sequence>
<accession>A0ACB8ZNZ4</accession>
<evidence type="ECO:0000313" key="1">
    <source>
        <dbReference type="EMBL" id="KAI3699041.1"/>
    </source>
</evidence>
<reference evidence="2" key="1">
    <citation type="journal article" date="2022" name="Mol. Ecol. Resour.">
        <title>The genomes of chicory, endive, great burdock and yacon provide insights into Asteraceae palaeo-polyploidization history and plant inulin production.</title>
        <authorList>
            <person name="Fan W."/>
            <person name="Wang S."/>
            <person name="Wang H."/>
            <person name="Wang A."/>
            <person name="Jiang F."/>
            <person name="Liu H."/>
            <person name="Zhao H."/>
            <person name="Xu D."/>
            <person name="Zhang Y."/>
        </authorList>
    </citation>
    <scope>NUCLEOTIDE SEQUENCE [LARGE SCALE GENOMIC DNA]</scope>
    <source>
        <strain evidence="2">cv. Punajuju</strain>
    </source>
</reference>
<evidence type="ECO:0000313" key="2">
    <source>
        <dbReference type="Proteomes" id="UP001055811"/>
    </source>
</evidence>
<protein>
    <submittedName>
        <fullName evidence="1">Uncharacterized protein</fullName>
    </submittedName>
</protein>
<comment type="caution">
    <text evidence="1">The sequence shown here is derived from an EMBL/GenBank/DDBJ whole genome shotgun (WGS) entry which is preliminary data.</text>
</comment>